<keyword evidence="12" id="KW-1185">Reference proteome</keyword>
<dbReference type="Pfam" id="PF23445">
    <property type="entry name" value="WHD_SNRNP200"/>
    <property type="match status" value="1"/>
</dbReference>
<name>A0ABD0YLS4_9HEMI</name>
<keyword evidence="6" id="KW-0469">Meiosis</keyword>
<feature type="domain" description="SEC63" evidence="10">
    <location>
        <begin position="92"/>
        <end position="360"/>
    </location>
</feature>
<comment type="catalytic activity">
    <reaction evidence="7">
        <text>Couples ATP hydrolysis with the unwinding of duplex DNA by translocating in the 3'-5' direction.</text>
        <dbReference type="EC" id="5.6.2.4"/>
    </reaction>
</comment>
<dbReference type="SMART" id="SM00973">
    <property type="entry name" value="Sec63"/>
    <property type="match status" value="1"/>
</dbReference>
<dbReference type="EMBL" id="JBFDAA010000005">
    <property type="protein sequence ID" value="KAL1132182.1"/>
    <property type="molecule type" value="Genomic_DNA"/>
</dbReference>
<evidence type="ECO:0000256" key="3">
    <source>
        <dbReference type="ARBA" id="ARBA00022806"/>
    </source>
</evidence>
<evidence type="ECO:0000313" key="12">
    <source>
        <dbReference type="Proteomes" id="UP001558652"/>
    </source>
</evidence>
<dbReference type="Proteomes" id="UP001558652">
    <property type="component" value="Unassembled WGS sequence"/>
</dbReference>
<dbReference type="Gene3D" id="1.10.3380.10">
    <property type="entry name" value="Sec63 N-terminal domain-like domain"/>
    <property type="match status" value="1"/>
</dbReference>
<proteinExistence type="predicted"/>
<dbReference type="GO" id="GO:0051321">
    <property type="term" value="P:meiotic cell cycle"/>
    <property type="evidence" value="ECO:0007669"/>
    <property type="project" value="UniProtKB-KW"/>
</dbReference>
<dbReference type="PANTHER" id="PTHR47835:SF3">
    <property type="entry name" value="HELICASE FOR MEIOSIS 1"/>
    <property type="match status" value="1"/>
</dbReference>
<evidence type="ECO:0000256" key="9">
    <source>
        <dbReference type="ARBA" id="ARBA00048988"/>
    </source>
</evidence>
<dbReference type="InterPro" id="IPR036390">
    <property type="entry name" value="WH_DNA-bd_sf"/>
</dbReference>
<evidence type="ECO:0000256" key="7">
    <source>
        <dbReference type="ARBA" id="ARBA00034617"/>
    </source>
</evidence>
<dbReference type="Gene3D" id="1.10.10.10">
    <property type="entry name" value="Winged helix-like DNA-binding domain superfamily/Winged helix DNA-binding domain"/>
    <property type="match status" value="1"/>
</dbReference>
<evidence type="ECO:0000259" key="10">
    <source>
        <dbReference type="SMART" id="SM00973"/>
    </source>
</evidence>
<dbReference type="InterPro" id="IPR004179">
    <property type="entry name" value="Sec63-dom"/>
</dbReference>
<organism evidence="11 12">
    <name type="scientific">Ranatra chinensis</name>
    <dbReference type="NCBI Taxonomy" id="642074"/>
    <lineage>
        <taxon>Eukaryota</taxon>
        <taxon>Metazoa</taxon>
        <taxon>Ecdysozoa</taxon>
        <taxon>Arthropoda</taxon>
        <taxon>Hexapoda</taxon>
        <taxon>Insecta</taxon>
        <taxon>Pterygota</taxon>
        <taxon>Neoptera</taxon>
        <taxon>Paraneoptera</taxon>
        <taxon>Hemiptera</taxon>
        <taxon>Heteroptera</taxon>
        <taxon>Panheteroptera</taxon>
        <taxon>Nepomorpha</taxon>
        <taxon>Nepidae</taxon>
        <taxon>Ranatrinae</taxon>
        <taxon>Ranatra</taxon>
    </lineage>
</organism>
<sequence>MVESNLHRHMSEFLNAEIVLGTITDVYVAMNWISSTFLYVRVFANPRHYGIPAGLSKEETEAKLQALCMRELNGLEKYDLIVKTNFAYNFQPTDNGILMARYYIAFETMKIFMQVKGTETLPELLQLISRCHEFKEIQLRVNERGTLNMLNVNKVRDTIRFPISGRIKTKEMKVNCLIQATLGSLQIHDPSLAQEAVKVINIAQRLLQGFSRYLWGRDHYKSLVSALTLNKCVVCRLWDNSAHITRQLPGVGHALASLLASANKTTFRDVVQSSPRDLERITNRHPPFGNQLQLAAMRFPQYSLTIDYLPAQLKIVVTIKIVNASDLSETGGSDHKFNLIIGDVVNNKILKKETIQYVCI</sequence>
<accession>A0ABD0YLS4</accession>
<evidence type="ECO:0000256" key="2">
    <source>
        <dbReference type="ARBA" id="ARBA00022801"/>
    </source>
</evidence>
<dbReference type="GO" id="GO:0016787">
    <property type="term" value="F:hydrolase activity"/>
    <property type="evidence" value="ECO:0007669"/>
    <property type="project" value="UniProtKB-KW"/>
</dbReference>
<keyword evidence="1" id="KW-0547">Nucleotide-binding</keyword>
<keyword evidence="2" id="KW-0378">Hydrolase</keyword>
<reference evidence="11 12" key="1">
    <citation type="submission" date="2024-07" db="EMBL/GenBank/DDBJ databases">
        <title>Chromosome-level genome assembly of the water stick insect Ranatra chinensis (Heteroptera: Nepidae).</title>
        <authorList>
            <person name="Liu X."/>
        </authorList>
    </citation>
    <scope>NUCLEOTIDE SEQUENCE [LARGE SCALE GENOMIC DNA]</scope>
    <source>
        <strain evidence="11">Cailab_2021Rc</strain>
        <tissue evidence="11">Muscle</tissue>
    </source>
</reference>
<dbReference type="FunFam" id="1.10.10.10:FF:000012">
    <property type="entry name" value="U5 small nuclear ribonucleoprotein helicase"/>
    <property type="match status" value="1"/>
</dbReference>
<evidence type="ECO:0000256" key="4">
    <source>
        <dbReference type="ARBA" id="ARBA00022840"/>
    </source>
</evidence>
<dbReference type="SUPFAM" id="SSF158702">
    <property type="entry name" value="Sec63 N-terminal domain-like"/>
    <property type="match status" value="1"/>
</dbReference>
<evidence type="ECO:0000256" key="1">
    <source>
        <dbReference type="ARBA" id="ARBA00022741"/>
    </source>
</evidence>
<dbReference type="InterPro" id="IPR057842">
    <property type="entry name" value="WH_MER3"/>
</dbReference>
<evidence type="ECO:0000313" key="11">
    <source>
        <dbReference type="EMBL" id="KAL1132182.1"/>
    </source>
</evidence>
<evidence type="ECO:0000256" key="5">
    <source>
        <dbReference type="ARBA" id="ARBA00023235"/>
    </source>
</evidence>
<evidence type="ECO:0000256" key="8">
    <source>
        <dbReference type="ARBA" id="ARBA00034808"/>
    </source>
</evidence>
<dbReference type="GO" id="GO:0043138">
    <property type="term" value="F:3'-5' DNA helicase activity"/>
    <property type="evidence" value="ECO:0007669"/>
    <property type="project" value="UniProtKB-EC"/>
</dbReference>
<comment type="catalytic activity">
    <reaction evidence="9">
        <text>ATP + H2O = ADP + phosphate + H(+)</text>
        <dbReference type="Rhea" id="RHEA:13065"/>
        <dbReference type="ChEBI" id="CHEBI:15377"/>
        <dbReference type="ChEBI" id="CHEBI:15378"/>
        <dbReference type="ChEBI" id="CHEBI:30616"/>
        <dbReference type="ChEBI" id="CHEBI:43474"/>
        <dbReference type="ChEBI" id="CHEBI:456216"/>
        <dbReference type="EC" id="5.6.2.4"/>
    </reaction>
</comment>
<dbReference type="AlphaFoldDB" id="A0ABD0YLS4"/>
<dbReference type="Pfam" id="PF02889">
    <property type="entry name" value="Sec63"/>
    <property type="match status" value="1"/>
</dbReference>
<dbReference type="InterPro" id="IPR052247">
    <property type="entry name" value="Meiotic_Crossover_Helicase"/>
</dbReference>
<comment type="caution">
    <text evidence="11">The sequence shown here is derived from an EMBL/GenBank/DDBJ whole genome shotgun (WGS) entry which is preliminary data.</text>
</comment>
<dbReference type="GO" id="GO:0005524">
    <property type="term" value="F:ATP binding"/>
    <property type="evidence" value="ECO:0007669"/>
    <property type="project" value="UniProtKB-KW"/>
</dbReference>
<keyword evidence="3" id="KW-0347">Helicase</keyword>
<dbReference type="SUPFAM" id="SSF46785">
    <property type="entry name" value="Winged helix' DNA-binding domain"/>
    <property type="match status" value="1"/>
</dbReference>
<keyword evidence="4" id="KW-0067">ATP-binding</keyword>
<gene>
    <name evidence="11" type="ORF">AAG570_010139</name>
</gene>
<dbReference type="EC" id="5.6.2.4" evidence="8"/>
<keyword evidence="5" id="KW-0413">Isomerase</keyword>
<dbReference type="PANTHER" id="PTHR47835">
    <property type="entry name" value="HFM1, ATP DEPENDENT DNA HELICASE HOMOLOG"/>
    <property type="match status" value="1"/>
</dbReference>
<dbReference type="InterPro" id="IPR036388">
    <property type="entry name" value="WH-like_DNA-bd_sf"/>
</dbReference>
<evidence type="ECO:0000256" key="6">
    <source>
        <dbReference type="ARBA" id="ARBA00023254"/>
    </source>
</evidence>
<protein>
    <recommendedName>
        <fullName evidence="8">DNA 3'-5' helicase</fullName>
        <ecNumber evidence="8">5.6.2.4</ecNumber>
    </recommendedName>
</protein>